<dbReference type="EMBL" id="CAEKDK010000004">
    <property type="protein sequence ID" value="CAB4277290.1"/>
    <property type="molecule type" value="Genomic_DNA"/>
</dbReference>
<sequence length="495" mass="55603">MSPFRTLLSHHHSYSLLQPHLSISQITRKPFSFSSIFQRFYSSHQTENQTKPRKPLDLLFKEAVELSPKPENSESEGETEDSPLKKGLRELEKEVKSLKSNSNGENKAKKSEVEPKNSKGETEDSPLKKGLRELEKEVKSLKSNSNGENKAKKSEVEPKNSKGETEDSPLKKGLRELEKEVKSLKSNSNGENKAKKSEVEPKNSKAKVSLYEVFTNKAAAGDERKWKELTRERSNAFKALSQDMEVVVSHLYKEGYFKDANFLSVNDGRLDFSCFNNSYGRSFVKFAVERFAKDNQVIAKWLSGSDLKKVALVGCPSLARKSVFGAKRLRKFFDIQEHTVCSKCVLKQSCNFVNKNVWNRGAKNLDLADVMNTITLYALDAVPPQLVVSDEVKSSVSRLLKEVLRLRCTCGGSEIIQPNLGEVFTLRSGFAQILYTTFSLTFGFACTRYIACIFTGFMNLVSSKFLLASSGHQCVLESRISPTIYSVPETAVEFS</sequence>
<dbReference type="AlphaFoldDB" id="A0A6J5UL78"/>
<proteinExistence type="predicted"/>
<feature type="region of interest" description="Disordered" evidence="1">
    <location>
        <begin position="64"/>
        <end position="202"/>
    </location>
</feature>
<name>A0A6J5UL78_PRUAR</name>
<dbReference type="Proteomes" id="UP000507222">
    <property type="component" value="Unassembled WGS sequence"/>
</dbReference>
<reference evidence="2 3" key="1">
    <citation type="submission" date="2020-05" db="EMBL/GenBank/DDBJ databases">
        <authorList>
            <person name="Campoy J."/>
            <person name="Schneeberger K."/>
            <person name="Spophaly S."/>
        </authorList>
    </citation>
    <scope>NUCLEOTIDE SEQUENCE [LARGE SCALE GENOMIC DNA]</scope>
    <source>
        <strain evidence="2">PruArmRojPasFocal</strain>
    </source>
</reference>
<protein>
    <submittedName>
        <fullName evidence="2">Uncharacterized protein</fullName>
    </submittedName>
</protein>
<feature type="compositionally biased region" description="Basic and acidic residues" evidence="1">
    <location>
        <begin position="149"/>
        <end position="183"/>
    </location>
</feature>
<feature type="compositionally biased region" description="Basic and acidic residues" evidence="1">
    <location>
        <begin position="82"/>
        <end position="97"/>
    </location>
</feature>
<feature type="compositionally biased region" description="Basic and acidic residues" evidence="1">
    <location>
        <begin position="192"/>
        <end position="202"/>
    </location>
</feature>
<evidence type="ECO:0000256" key="1">
    <source>
        <dbReference type="SAM" id="MobiDB-lite"/>
    </source>
</evidence>
<evidence type="ECO:0000313" key="3">
    <source>
        <dbReference type="Proteomes" id="UP000507222"/>
    </source>
</evidence>
<accession>A0A6J5UL78</accession>
<gene>
    <name evidence="2" type="ORF">CURHAP_LOCUS26862</name>
</gene>
<evidence type="ECO:0000313" key="2">
    <source>
        <dbReference type="EMBL" id="CAB4277290.1"/>
    </source>
</evidence>
<feature type="compositionally biased region" description="Basic and acidic residues" evidence="1">
    <location>
        <begin position="106"/>
        <end position="140"/>
    </location>
</feature>
<organism evidence="2 3">
    <name type="scientific">Prunus armeniaca</name>
    <name type="common">Apricot</name>
    <name type="synonym">Armeniaca vulgaris</name>
    <dbReference type="NCBI Taxonomy" id="36596"/>
    <lineage>
        <taxon>Eukaryota</taxon>
        <taxon>Viridiplantae</taxon>
        <taxon>Streptophyta</taxon>
        <taxon>Embryophyta</taxon>
        <taxon>Tracheophyta</taxon>
        <taxon>Spermatophyta</taxon>
        <taxon>Magnoliopsida</taxon>
        <taxon>eudicotyledons</taxon>
        <taxon>Gunneridae</taxon>
        <taxon>Pentapetalae</taxon>
        <taxon>rosids</taxon>
        <taxon>fabids</taxon>
        <taxon>Rosales</taxon>
        <taxon>Rosaceae</taxon>
        <taxon>Amygdaloideae</taxon>
        <taxon>Amygdaleae</taxon>
        <taxon>Prunus</taxon>
    </lineage>
</organism>